<dbReference type="GO" id="GO:0016616">
    <property type="term" value="F:oxidoreductase activity, acting on the CH-OH group of donors, NAD or NADP as acceptor"/>
    <property type="evidence" value="ECO:0007669"/>
    <property type="project" value="InterPro"/>
</dbReference>
<dbReference type="InterPro" id="IPR003421">
    <property type="entry name" value="Opine_DH"/>
</dbReference>
<organism evidence="6">
    <name type="scientific">Agrobacterium fabrum</name>
    <dbReference type="NCBI Taxonomy" id="1176649"/>
    <lineage>
        <taxon>Bacteria</taxon>
        <taxon>Pseudomonadati</taxon>
        <taxon>Pseudomonadota</taxon>
        <taxon>Alphaproteobacteria</taxon>
        <taxon>Hyphomicrobiales</taxon>
        <taxon>Rhizobiaceae</taxon>
        <taxon>Rhizobium/Agrobacterium group</taxon>
        <taxon>Agrobacterium</taxon>
        <taxon>Agrobacterium tumefaciens complex</taxon>
    </lineage>
</organism>
<evidence type="ECO:0000256" key="3">
    <source>
        <dbReference type="ARBA" id="ARBA00023002"/>
    </source>
</evidence>
<name>A0A2Z2PK48_9HYPH</name>
<evidence type="ECO:0000259" key="4">
    <source>
        <dbReference type="Pfam" id="PF01210"/>
    </source>
</evidence>
<evidence type="ECO:0000256" key="2">
    <source>
        <dbReference type="ARBA" id="ARBA00022857"/>
    </source>
</evidence>
<dbReference type="GeneID" id="1137338"/>
<dbReference type="Gene3D" id="1.10.1040.10">
    <property type="entry name" value="N-(1-d-carboxylethyl)-l-norvaline Dehydrogenase, domain 2"/>
    <property type="match status" value="1"/>
</dbReference>
<evidence type="ECO:0000256" key="1">
    <source>
        <dbReference type="ARBA" id="ARBA00008730"/>
    </source>
</evidence>
<dbReference type="SUPFAM" id="SSF51735">
    <property type="entry name" value="NAD(P)-binding Rossmann-fold domains"/>
    <property type="match status" value="1"/>
</dbReference>
<reference evidence="6" key="1">
    <citation type="submission" date="2016-10" db="EMBL/GenBank/DDBJ databases">
        <title>Agrobacterium Ti plasmids: Classification based on T-DNA and Vir regions organization.</title>
        <authorList>
            <person name="Nabi N."/>
            <person name="Vial L."/>
            <person name="Ben Hafsa A."/>
            <person name="Chapulliot D."/>
            <person name="Berard A."/>
            <person name="Chauveau A."/>
            <person name="Le Paslier M.-C."/>
            <person name="Harzallah Skhiri F."/>
            <person name="Brunel D."/>
            <person name="Nesme X."/>
            <person name="Chaouachi M."/>
        </authorList>
    </citation>
    <scope>NUCLEOTIDE SEQUENCE</scope>
    <source>
        <strain evidence="6">C58</strain>
        <plasmid evidence="6">pTi_C58</plasmid>
    </source>
</reference>
<dbReference type="OMA" id="FINIIHA"/>
<dbReference type="Gene3D" id="3.40.50.720">
    <property type="entry name" value="NAD(P)-binding Rossmann-like Domain"/>
    <property type="match status" value="1"/>
</dbReference>
<accession>A0A2Z2PK48</accession>
<dbReference type="SUPFAM" id="SSF48179">
    <property type="entry name" value="6-phosphogluconate dehydrogenase C-terminal domain-like"/>
    <property type="match status" value="1"/>
</dbReference>
<feature type="domain" description="Glycerol-3-phosphate dehydrogenase NAD-dependent N-terminal" evidence="4">
    <location>
        <begin position="24"/>
        <end position="145"/>
    </location>
</feature>
<keyword evidence="2" id="KW-0521">NADP</keyword>
<dbReference type="InterPro" id="IPR036291">
    <property type="entry name" value="NAD(P)-bd_dom_sf"/>
</dbReference>
<dbReference type="InterPro" id="IPR008927">
    <property type="entry name" value="6-PGluconate_DH-like_C_sf"/>
</dbReference>
<dbReference type="SMR" id="A0A2Z2PK48"/>
<evidence type="ECO:0000259" key="5">
    <source>
        <dbReference type="Pfam" id="PF02317"/>
    </source>
</evidence>
<dbReference type="Pfam" id="PF01210">
    <property type="entry name" value="NAD_Gly3P_dh_N"/>
    <property type="match status" value="1"/>
</dbReference>
<comment type="similarity">
    <text evidence="1">Belongs to the lysopine/nopaline/octopine/opine/vitopine dehydrogenases family.</text>
</comment>
<proteinExistence type="inferred from homology"/>
<protein>
    <submittedName>
        <fullName evidence="6">D-nopaline dehydrogenase</fullName>
    </submittedName>
</protein>
<dbReference type="RefSeq" id="WP_010974826.1">
    <property type="nucleotide sequence ID" value="NZ_CP119539.1"/>
</dbReference>
<sequence length="413" mass="45434">MAITLSATSLPISAADHHPLPLTVGVLGSGHAGTALAAWFASRHVPTALWAPADHPGSISAIKASEGVITTEGMINGPFRVSACDDLAAVIRSSRVLIIVTRADVHDSFVNELANFNGELATKDIVVVCGHGFSIKYERQLRFKRIFETDNSPITSKLSDQKKCNVNIKEMKASFGLSCFPIHRDDAGVIDLPEDTKNIFAQLFSARIICIPPLQVLFFSNYITHAVPAVMNIGRLRDPANSLTKRAEKWLLELDERTPRAEKGFFFYGEGSNTYVCNVQEQIDHERRKVAAACGLRLNSLLQECNDEYDTDYETLREYCLAPSPHNVHHACPDNMEHRYFSEELCSLEDVAAIAAIAKIEIPLTHAFINIIHAGKGKINPTGKSSSVIGNFSSSDLIRFGATHVFNKDEMVE</sequence>
<dbReference type="InterPro" id="IPR013328">
    <property type="entry name" value="6PGD_dom2"/>
</dbReference>
<dbReference type="InterPro" id="IPR011128">
    <property type="entry name" value="G3P_DH_NAD-dep_N"/>
</dbReference>
<dbReference type="AlphaFoldDB" id="A0A2Z2PK48"/>
<feature type="domain" description="Opine dehydrogenase" evidence="5">
    <location>
        <begin position="220"/>
        <end position="373"/>
    </location>
</feature>
<dbReference type="GO" id="GO:0051287">
    <property type="term" value="F:NAD binding"/>
    <property type="evidence" value="ECO:0007669"/>
    <property type="project" value="InterPro"/>
</dbReference>
<geneLocation type="plasmid" evidence="6">
    <name>pTi_C58</name>
</geneLocation>
<dbReference type="EMBL" id="KY000040">
    <property type="protein sequence ID" value="ASK43218.1"/>
    <property type="molecule type" value="Genomic_DNA"/>
</dbReference>
<keyword evidence="6" id="KW-0614">Plasmid</keyword>
<keyword evidence="3" id="KW-0560">Oxidoreductase</keyword>
<dbReference type="GO" id="GO:0046168">
    <property type="term" value="P:glycerol-3-phosphate catabolic process"/>
    <property type="evidence" value="ECO:0007669"/>
    <property type="project" value="InterPro"/>
</dbReference>
<evidence type="ECO:0000313" key="6">
    <source>
        <dbReference type="EMBL" id="ASK43218.1"/>
    </source>
</evidence>
<dbReference type="Pfam" id="PF02317">
    <property type="entry name" value="Octopine_DH"/>
    <property type="match status" value="1"/>
</dbReference>